<dbReference type="Gene3D" id="3.20.20.140">
    <property type="entry name" value="Metal-dependent hydrolases"/>
    <property type="match status" value="1"/>
</dbReference>
<dbReference type="InterPro" id="IPR052350">
    <property type="entry name" value="Metallo-dep_Lactonases"/>
</dbReference>
<name>A0ABT8TBE5_9GAMM</name>
<dbReference type="InterPro" id="IPR006680">
    <property type="entry name" value="Amidohydro-rel"/>
</dbReference>
<dbReference type="Pfam" id="PF04909">
    <property type="entry name" value="Amidohydro_2"/>
    <property type="match status" value="1"/>
</dbReference>
<dbReference type="InterPro" id="IPR032466">
    <property type="entry name" value="Metal_Hydrolase"/>
</dbReference>
<dbReference type="RefSeq" id="WP_302711355.1">
    <property type="nucleotide sequence ID" value="NZ_JAULRT010000034.1"/>
</dbReference>
<organism evidence="3 4">
    <name type="scientific">Gilvimarinus algae</name>
    <dbReference type="NCBI Taxonomy" id="3058037"/>
    <lineage>
        <taxon>Bacteria</taxon>
        <taxon>Pseudomonadati</taxon>
        <taxon>Pseudomonadota</taxon>
        <taxon>Gammaproteobacteria</taxon>
        <taxon>Cellvibrionales</taxon>
        <taxon>Cellvibrionaceae</taxon>
        <taxon>Gilvimarinus</taxon>
    </lineage>
</organism>
<reference evidence="3" key="1">
    <citation type="submission" date="2023-07" db="EMBL/GenBank/DDBJ databases">
        <title>Gilvimarinus algae sp. nov., isolated from the surface of Kelp.</title>
        <authorList>
            <person name="Sun Y.Y."/>
            <person name="Gong Y."/>
            <person name="Du Z.J."/>
        </authorList>
    </citation>
    <scope>NUCLEOTIDE SEQUENCE</scope>
    <source>
        <strain evidence="3">SDUM040014</strain>
    </source>
</reference>
<accession>A0ABT8TBE5</accession>
<proteinExistence type="inferred from homology"/>
<dbReference type="Proteomes" id="UP001168380">
    <property type="component" value="Unassembled WGS sequence"/>
</dbReference>
<comment type="caution">
    <text evidence="3">The sequence shown here is derived from an EMBL/GenBank/DDBJ whole genome shotgun (WGS) entry which is preliminary data.</text>
</comment>
<dbReference type="PANTHER" id="PTHR43569">
    <property type="entry name" value="AMIDOHYDROLASE"/>
    <property type="match status" value="1"/>
</dbReference>
<protein>
    <submittedName>
        <fullName evidence="3">Amidohydrolase family protein</fullName>
    </submittedName>
</protein>
<sequence length="288" mass="32185">MAELAVIDAHQHCWQIDAVQWPTPELEPIYRDCTPEDFAAASRSWGIAGSVLVQSQPETTDTDYLLALAKRHQHVLGVVGWVALEADNAPEEIARRAREPAFCGIRPMLQNLPEDDWIMRPELAPALQALCEHGLSFDALVYPRHLPAIRRLAERYPALPIVLDHAAKPAIRSGQWADWHGPLAQLAAANNVCCKLSGLVTEASPGAELDRTLPYMEAVLRLFGPDRVIWGSDWPVVNLASNYGDWLQLCRKTVRKLVPEAESAIFCDNARRFYGLDRDIPTTRAEQE</sequence>
<gene>
    <name evidence="3" type="ORF">QWI16_03510</name>
</gene>
<comment type="similarity">
    <text evidence="1">Belongs to the metallo-dependent hydrolases superfamily.</text>
</comment>
<dbReference type="PANTHER" id="PTHR43569:SF2">
    <property type="entry name" value="AMIDOHYDROLASE-RELATED DOMAIN-CONTAINING PROTEIN"/>
    <property type="match status" value="1"/>
</dbReference>
<evidence type="ECO:0000259" key="2">
    <source>
        <dbReference type="Pfam" id="PF04909"/>
    </source>
</evidence>
<dbReference type="EMBL" id="JAULRT010000034">
    <property type="protein sequence ID" value="MDO3381225.1"/>
    <property type="molecule type" value="Genomic_DNA"/>
</dbReference>
<evidence type="ECO:0000313" key="4">
    <source>
        <dbReference type="Proteomes" id="UP001168380"/>
    </source>
</evidence>
<evidence type="ECO:0000256" key="1">
    <source>
        <dbReference type="ARBA" id="ARBA00038310"/>
    </source>
</evidence>
<evidence type="ECO:0000313" key="3">
    <source>
        <dbReference type="EMBL" id="MDO3381225.1"/>
    </source>
</evidence>
<feature type="domain" description="Amidohydrolase-related" evidence="2">
    <location>
        <begin position="7"/>
        <end position="276"/>
    </location>
</feature>
<keyword evidence="4" id="KW-1185">Reference proteome</keyword>
<dbReference type="SUPFAM" id="SSF51556">
    <property type="entry name" value="Metallo-dependent hydrolases"/>
    <property type="match status" value="1"/>
</dbReference>